<proteinExistence type="predicted"/>
<keyword evidence="1" id="KW-0614">Plasmid</keyword>
<dbReference type="EMBL" id="CP113521">
    <property type="protein sequence ID" value="WAJ31630.1"/>
    <property type="molecule type" value="Genomic_DNA"/>
</dbReference>
<organism evidence="1 2">
    <name type="scientific">Antarcticirhabdus aurantiaca</name>
    <dbReference type="NCBI Taxonomy" id="2606717"/>
    <lineage>
        <taxon>Bacteria</taxon>
        <taxon>Pseudomonadati</taxon>
        <taxon>Pseudomonadota</taxon>
        <taxon>Alphaproteobacteria</taxon>
        <taxon>Hyphomicrobiales</taxon>
        <taxon>Aurantimonadaceae</taxon>
        <taxon>Antarcticirhabdus</taxon>
    </lineage>
</organism>
<gene>
    <name evidence="1" type="ORF">OXU80_28510</name>
</gene>
<geneLocation type="plasmid" evidence="1 2">
    <name>unnamed1</name>
</geneLocation>
<name>A0ACD4NWY9_9HYPH</name>
<evidence type="ECO:0000313" key="2">
    <source>
        <dbReference type="Proteomes" id="UP001163223"/>
    </source>
</evidence>
<keyword evidence="2" id="KW-1185">Reference proteome</keyword>
<accession>A0ACD4NWY9</accession>
<evidence type="ECO:0000313" key="1">
    <source>
        <dbReference type="EMBL" id="WAJ31630.1"/>
    </source>
</evidence>
<sequence length="353" mass="37902">MFAIRLSCGAVVGFLLAIGLQSPLAMLPPALIVGLMAGMRKAFDAKKGIGAPVAMIVMVATLSFIVDLARPMPIVLVMIVWALCVLSYYVILKTGNPIGMLIAIVAVLMSVMRMDSAQAMVFMRDGFIEASLCALFAIPILYMIFPPRAKELMVEIYEPAKEGHHGLRALIRGSVLLILSFWLFSILDSSNMMIAVAAVFVLVFPTTKQLYAEAWERTLATLIGGVMALLILAVFTPIAHFPVLLILVFLGGLFIASRMIDGYYPPMVYQFAFSAMISLVAGGLSTQEPVDATVLRIVLTLVGAVAAAFMTALLEQILIPSAGTTAERRTGGAGPPGKGSSLLRAPNKTYSWR</sequence>
<dbReference type="Proteomes" id="UP001163223">
    <property type="component" value="Plasmid unnamed1"/>
</dbReference>
<protein>
    <submittedName>
        <fullName evidence="1">FUSC family protein</fullName>
    </submittedName>
</protein>
<reference evidence="1" key="1">
    <citation type="submission" date="2022-11" db="EMBL/GenBank/DDBJ databases">
        <title>beta-Carotene-producing bacterium, Jeongeuplla avenae sp. nov., alleviates the salt stress of Arabidopsis seedlings.</title>
        <authorList>
            <person name="Jiang L."/>
            <person name="Lee J."/>
        </authorList>
    </citation>
    <scope>NUCLEOTIDE SEQUENCE</scope>
    <source>
        <strain evidence="1">DY_R2A_6</strain>
    </source>
</reference>